<dbReference type="SMART" id="SM00208">
    <property type="entry name" value="TNFR"/>
    <property type="match status" value="4"/>
</dbReference>
<dbReference type="Pfam" id="PF23630">
    <property type="entry name" value="Death_TNFRSF11B"/>
    <property type="match status" value="2"/>
</dbReference>
<dbReference type="GO" id="GO:0006915">
    <property type="term" value="P:apoptotic process"/>
    <property type="evidence" value="ECO:0007669"/>
    <property type="project" value="UniProtKB-KW"/>
</dbReference>
<organism evidence="10 11">
    <name type="scientific">Sphenodon punctatus</name>
    <name type="common">Tuatara</name>
    <name type="synonym">Hatteria punctata</name>
    <dbReference type="NCBI Taxonomy" id="8508"/>
    <lineage>
        <taxon>Eukaryota</taxon>
        <taxon>Metazoa</taxon>
        <taxon>Chordata</taxon>
        <taxon>Craniata</taxon>
        <taxon>Vertebrata</taxon>
        <taxon>Euteleostomi</taxon>
        <taxon>Lepidosauria</taxon>
        <taxon>Sphenodontia</taxon>
        <taxon>Sphenodontidae</taxon>
        <taxon>Sphenodon</taxon>
    </lineage>
</organism>
<dbReference type="FunFam" id="2.10.50.10:FF:000014">
    <property type="entry name" value="Tumor necrosis factor receptor superfamily member 11B"/>
    <property type="match status" value="1"/>
</dbReference>
<dbReference type="Ensembl" id="ENSSPUT00000010201.1">
    <property type="protein sequence ID" value="ENSSPUP00000009562.1"/>
    <property type="gene ID" value="ENSSPUG00000007425.1"/>
</dbReference>
<evidence type="ECO:0000313" key="10">
    <source>
        <dbReference type="Ensembl" id="ENSSPUP00000009562.1"/>
    </source>
</evidence>
<feature type="domain" description="TNFR-Cys" evidence="9">
    <location>
        <begin position="113"/>
        <end position="149"/>
    </location>
</feature>
<evidence type="ECO:0000256" key="8">
    <source>
        <dbReference type="PROSITE-ProRule" id="PRU00206"/>
    </source>
</evidence>
<dbReference type="PRINTS" id="PR01975">
    <property type="entry name" value="TNFACTORR11B"/>
</dbReference>
<dbReference type="GO" id="GO:1904399">
    <property type="term" value="F:heparan sulfate binding"/>
    <property type="evidence" value="ECO:0007669"/>
    <property type="project" value="Ensembl"/>
</dbReference>
<evidence type="ECO:0000256" key="2">
    <source>
        <dbReference type="ARBA" id="ARBA00022525"/>
    </source>
</evidence>
<dbReference type="PROSITE" id="PS50050">
    <property type="entry name" value="TNFR_NGFR_2"/>
    <property type="match status" value="2"/>
</dbReference>
<feature type="disulfide bond" evidence="8">
    <location>
        <begin position="131"/>
        <end position="149"/>
    </location>
</feature>
<evidence type="ECO:0000256" key="6">
    <source>
        <dbReference type="ARBA" id="ARBA00023157"/>
    </source>
</evidence>
<reference evidence="10" key="2">
    <citation type="submission" date="2025-09" db="UniProtKB">
        <authorList>
            <consortium name="Ensembl"/>
        </authorList>
    </citation>
    <scope>IDENTIFICATION</scope>
</reference>
<reference evidence="10" key="1">
    <citation type="submission" date="2025-08" db="UniProtKB">
        <authorList>
            <consortium name="Ensembl"/>
        </authorList>
    </citation>
    <scope>IDENTIFICATION</scope>
</reference>
<dbReference type="CDD" id="cd01670">
    <property type="entry name" value="Death"/>
    <property type="match status" value="1"/>
</dbReference>
<feature type="repeat" description="TNFR-Cys" evidence="8">
    <location>
        <begin position="71"/>
        <end position="112"/>
    </location>
</feature>
<gene>
    <name evidence="10" type="primary">TNFRSF11B</name>
</gene>
<evidence type="ECO:0000256" key="4">
    <source>
        <dbReference type="ARBA" id="ARBA00022729"/>
    </source>
</evidence>
<dbReference type="GO" id="GO:0031012">
    <property type="term" value="C:extracellular matrix"/>
    <property type="evidence" value="ECO:0007669"/>
    <property type="project" value="Ensembl"/>
</dbReference>
<dbReference type="AlphaFoldDB" id="A0A8D0GJZ9"/>
<dbReference type="PRINTS" id="PR01961">
    <property type="entry name" value="TNFACTORR11"/>
</dbReference>
<accession>A0A8D0GJZ9</accession>
<dbReference type="OMA" id="TICKRCP"/>
<dbReference type="Proteomes" id="UP000694392">
    <property type="component" value="Unplaced"/>
</dbReference>
<dbReference type="GO" id="GO:0005615">
    <property type="term" value="C:extracellular space"/>
    <property type="evidence" value="ECO:0007669"/>
    <property type="project" value="Ensembl"/>
</dbReference>
<keyword evidence="5" id="KW-0677">Repeat</keyword>
<keyword evidence="11" id="KW-1185">Reference proteome</keyword>
<protein>
    <submittedName>
        <fullName evidence="10">TNF receptor superfamily member 11b</fullName>
    </submittedName>
</protein>
<dbReference type="PANTHER" id="PTHR23097:SF90">
    <property type="entry name" value="TUMOR NECROSIS FACTOR RECEPTOR SUPERFAMILY MEMBER 11B"/>
    <property type="match status" value="1"/>
</dbReference>
<keyword evidence="4" id="KW-0732">Signal</keyword>
<dbReference type="SUPFAM" id="SSF57586">
    <property type="entry name" value="TNF receptor-like"/>
    <property type="match status" value="2"/>
</dbReference>
<dbReference type="SUPFAM" id="SSF47986">
    <property type="entry name" value="DEATH domain"/>
    <property type="match status" value="2"/>
</dbReference>
<keyword evidence="3" id="KW-0053">Apoptosis</keyword>
<dbReference type="InterPro" id="IPR017371">
    <property type="entry name" value="TNFR_11B"/>
</dbReference>
<evidence type="ECO:0000259" key="9">
    <source>
        <dbReference type="PROSITE" id="PS50050"/>
    </source>
</evidence>
<dbReference type="InterPro" id="IPR052459">
    <property type="entry name" value="TNFRSF_decoy_receptor"/>
</dbReference>
<comment type="caution">
    <text evidence="8">Lacks conserved residue(s) required for the propagation of feature annotation.</text>
</comment>
<dbReference type="Gene3D" id="2.10.50.10">
    <property type="entry name" value="Tumor Necrosis Factor Receptor, subunit A, domain 2"/>
    <property type="match status" value="2"/>
</dbReference>
<proteinExistence type="predicted"/>
<keyword evidence="6 8" id="KW-1015">Disulfide bond</keyword>
<dbReference type="GO" id="GO:0042489">
    <property type="term" value="P:negative regulation of odontogenesis of dentin-containing tooth"/>
    <property type="evidence" value="ECO:0007669"/>
    <property type="project" value="Ensembl"/>
</dbReference>
<evidence type="ECO:0000256" key="5">
    <source>
        <dbReference type="ARBA" id="ARBA00022737"/>
    </source>
</evidence>
<comment type="subcellular location">
    <subcellularLocation>
        <location evidence="1">Secreted</location>
    </subcellularLocation>
</comment>
<evidence type="ECO:0000313" key="11">
    <source>
        <dbReference type="Proteomes" id="UP000694392"/>
    </source>
</evidence>
<dbReference type="GO" id="GO:0043235">
    <property type="term" value="C:receptor complex"/>
    <property type="evidence" value="ECO:0007669"/>
    <property type="project" value="Ensembl"/>
</dbReference>
<evidence type="ECO:0000256" key="1">
    <source>
        <dbReference type="ARBA" id="ARBA00004613"/>
    </source>
</evidence>
<keyword evidence="7" id="KW-0325">Glycoprotein</keyword>
<dbReference type="InterPro" id="IPR001368">
    <property type="entry name" value="TNFR/NGFR_Cys_rich_reg"/>
</dbReference>
<dbReference type="GO" id="GO:0045671">
    <property type="term" value="P:negative regulation of osteoclast differentiation"/>
    <property type="evidence" value="ECO:0007669"/>
    <property type="project" value="Ensembl"/>
</dbReference>
<evidence type="ECO:0000256" key="7">
    <source>
        <dbReference type="ARBA" id="ARBA00023180"/>
    </source>
</evidence>
<dbReference type="InterPro" id="IPR057633">
    <property type="entry name" value="Death_TNF11B"/>
</dbReference>
<dbReference type="InterPro" id="IPR022323">
    <property type="entry name" value="TNFR_11"/>
</dbReference>
<sequence>MCCLARLKKAHLFSFCQFLDLSFKLTAQEGVPPKYLHYDPITSRQLLCDQCPPGAYVRQHCTATKKTECSPCPDGYYVEDWNSNDECQYCNVVCKELQYVKQECSRTQNRFCECIEGRYLELEFCLRHTECPPGFGVVQRGTPESDTICKKCLEGYFSNETSSKAACQQHTNCSALDLKLVSKGNAIHDSMCQETTDTSAQQCGIDVTLCEEAFFRFAVPTKLTPSWLNLLMDSLPGTKLNAETVERIKQTRGYQEQTFQLLKLWKQQNKDHDMVKKIIQDINLCENSILKHIGHTNVTFEHLSMLMGSLPGKKVGREEIERTMKICKSADQILKLLNLWRIRNQDQDTIKGLMYGLKHLKKYHFPKTTIQSLRKVVKFLHSIRMYKLYQKLFLEMLGNQVQSVKRRCV</sequence>
<dbReference type="Pfam" id="PF00020">
    <property type="entry name" value="TNFR_c6"/>
    <property type="match status" value="3"/>
</dbReference>
<dbReference type="FunFam" id="2.10.50.10:FF:000030">
    <property type="entry name" value="Tumor necrosis factor receptor superfamily member 11B"/>
    <property type="match status" value="1"/>
</dbReference>
<feature type="disulfide bond" evidence="8">
    <location>
        <begin position="94"/>
        <end position="112"/>
    </location>
</feature>
<dbReference type="PANTHER" id="PTHR23097">
    <property type="entry name" value="TUMOR NECROSIS FACTOR RECEPTOR SUPERFAMILY MEMBER"/>
    <property type="match status" value="1"/>
</dbReference>
<dbReference type="CDD" id="cd10581">
    <property type="entry name" value="TNFRSF11B"/>
    <property type="match status" value="1"/>
</dbReference>
<evidence type="ECO:0000256" key="3">
    <source>
        <dbReference type="ARBA" id="ARBA00022703"/>
    </source>
</evidence>
<dbReference type="InterPro" id="IPR011029">
    <property type="entry name" value="DEATH-like_dom_sf"/>
</dbReference>
<keyword evidence="2" id="KW-0964">Secreted</keyword>
<dbReference type="GO" id="GO:0010804">
    <property type="term" value="P:negative regulation of tumor necrosis factor-mediated signaling pathway"/>
    <property type="evidence" value="ECO:0007669"/>
    <property type="project" value="Ensembl"/>
</dbReference>
<dbReference type="GO" id="GO:0030198">
    <property type="term" value="P:extracellular matrix organization"/>
    <property type="evidence" value="ECO:0007669"/>
    <property type="project" value="Ensembl"/>
</dbReference>
<dbReference type="CDD" id="cd00185">
    <property type="entry name" value="TNFRSF"/>
    <property type="match status" value="1"/>
</dbReference>
<feature type="domain" description="TNFR-Cys" evidence="9">
    <location>
        <begin position="71"/>
        <end position="112"/>
    </location>
</feature>
<name>A0A8D0GJZ9_SPHPU</name>
<feature type="repeat" description="TNFR-Cys" evidence="8">
    <location>
        <begin position="113"/>
        <end position="149"/>
    </location>
</feature>
<feature type="disulfide bond" evidence="8">
    <location>
        <begin position="72"/>
        <end position="87"/>
    </location>
</feature>
<dbReference type="GeneTree" id="ENSGT00940000155167"/>